<dbReference type="SUPFAM" id="SSF101801">
    <property type="entry name" value="Surface presentation of antigens (SPOA)"/>
    <property type="match status" value="1"/>
</dbReference>
<keyword evidence="6 9" id="KW-0975">Bacterial flagellum</keyword>
<reference evidence="13" key="1">
    <citation type="submission" date="2019-05" db="EMBL/GenBank/DDBJ databases">
        <authorList>
            <consortium name="Pathogen Informatics"/>
        </authorList>
    </citation>
    <scope>NUCLEOTIDE SEQUENCE [LARGE SCALE GENOMIC DNA]</scope>
    <source>
        <strain evidence="13">NCTC12965</strain>
    </source>
</reference>
<evidence type="ECO:0000256" key="7">
    <source>
        <dbReference type="ARBA" id="ARBA00037937"/>
    </source>
</evidence>
<dbReference type="NCBIfam" id="TIGR03500">
    <property type="entry name" value="FliO_TIGR"/>
    <property type="match status" value="1"/>
</dbReference>
<evidence type="ECO:0000256" key="2">
    <source>
        <dbReference type="ARBA" id="ARBA00022475"/>
    </source>
</evidence>
<dbReference type="Pfam" id="PF01052">
    <property type="entry name" value="FliMN_C"/>
    <property type="match status" value="1"/>
</dbReference>
<evidence type="ECO:0000256" key="6">
    <source>
        <dbReference type="ARBA" id="ARBA00023143"/>
    </source>
</evidence>
<evidence type="ECO:0000256" key="4">
    <source>
        <dbReference type="ARBA" id="ARBA00022989"/>
    </source>
</evidence>
<feature type="region of interest" description="Disordered" evidence="10">
    <location>
        <begin position="130"/>
        <end position="157"/>
    </location>
</feature>
<feature type="transmembrane region" description="Helical" evidence="8">
    <location>
        <begin position="163"/>
        <end position="185"/>
    </location>
</feature>
<dbReference type="GO" id="GO:0009425">
    <property type="term" value="C:bacterial-type flagellum basal body"/>
    <property type="evidence" value="ECO:0007669"/>
    <property type="project" value="UniProtKB-SubCell"/>
</dbReference>
<evidence type="ECO:0000256" key="1">
    <source>
        <dbReference type="ARBA" id="ARBA00009226"/>
    </source>
</evidence>
<dbReference type="GO" id="GO:0006935">
    <property type="term" value="P:chemotaxis"/>
    <property type="evidence" value="ECO:0007669"/>
    <property type="project" value="UniProtKB-KW"/>
</dbReference>
<accession>A0A4U9VB05</accession>
<feature type="compositionally biased region" description="Polar residues" evidence="10">
    <location>
        <begin position="141"/>
        <end position="154"/>
    </location>
</feature>
<evidence type="ECO:0000259" key="11">
    <source>
        <dbReference type="Pfam" id="PF01052"/>
    </source>
</evidence>
<feature type="domain" description="Flagellar motor switch protein FliN-like C-terminal" evidence="11">
    <location>
        <begin position="56"/>
        <end position="114"/>
    </location>
</feature>
<keyword evidence="3 8" id="KW-0812">Transmembrane</keyword>
<evidence type="ECO:0000256" key="10">
    <source>
        <dbReference type="SAM" id="MobiDB-lite"/>
    </source>
</evidence>
<organism evidence="13">
    <name type="scientific">Serratia fonticola</name>
    <dbReference type="NCBI Taxonomy" id="47917"/>
    <lineage>
        <taxon>Bacteria</taxon>
        <taxon>Pseudomonadati</taxon>
        <taxon>Pseudomonadota</taxon>
        <taxon>Gammaproteobacteria</taxon>
        <taxon>Enterobacterales</taxon>
        <taxon>Yersiniaceae</taxon>
        <taxon>Serratia</taxon>
    </lineage>
</organism>
<keyword evidence="5 9" id="KW-0472">Membrane</keyword>
<dbReference type="AlphaFoldDB" id="A0A4U9VB05"/>
<dbReference type="InterPro" id="IPR036429">
    <property type="entry name" value="SpoA-like_sf"/>
</dbReference>
<dbReference type="GO" id="GO:0044781">
    <property type="term" value="P:bacterial-type flagellum organization"/>
    <property type="evidence" value="ECO:0007669"/>
    <property type="project" value="UniProtKB-UniRule"/>
</dbReference>
<comment type="function">
    <text evidence="9">FliN is one of three proteins (FliG, FliN, FliM) that form the rotor-mounted switch complex (C ring), located at the base of the basal body. This complex interacts with the CheY and CheZ chemotaxis proteins, in addition to contacting components of the motor that determine the direction of flagellar rotation.</text>
</comment>
<dbReference type="InterPro" id="IPR001172">
    <property type="entry name" value="FliN_T3SS_HrcQb"/>
</dbReference>
<keyword evidence="13" id="KW-0282">Flagellum</keyword>
<dbReference type="Pfam" id="PF04347">
    <property type="entry name" value="FliO"/>
    <property type="match status" value="1"/>
</dbReference>
<keyword evidence="13" id="KW-0969">Cilium</keyword>
<keyword evidence="9" id="KW-0145">Chemotaxis</keyword>
<evidence type="ECO:0000256" key="9">
    <source>
        <dbReference type="RuleBase" id="RU362074"/>
    </source>
</evidence>
<evidence type="ECO:0000256" key="3">
    <source>
        <dbReference type="ARBA" id="ARBA00022692"/>
    </source>
</evidence>
<evidence type="ECO:0000256" key="8">
    <source>
        <dbReference type="RuleBase" id="RU362064"/>
    </source>
</evidence>
<dbReference type="GO" id="GO:0003774">
    <property type="term" value="F:cytoskeletal motor activity"/>
    <property type="evidence" value="ECO:0007669"/>
    <property type="project" value="UniProtKB-UniRule"/>
</dbReference>
<dbReference type="InterPro" id="IPR012826">
    <property type="entry name" value="FliN"/>
</dbReference>
<sequence>MSDPKQPSGEEKDSVDDLWADAFNEQQATEKSASTEGVFKSLEAQDALGSLQDIDLILDIPVKLTVELGRTKMTIKELLRLSQGSVVALDGLAGEPLDILINGYLIAQGEVVVGRRQVRRTHHRYHHAFRAHAPPEPLMNPNASVQTQSTQQPAGSALPTGSVLMQVSSALGAILLLILLAGWLFRRLGFAPQARGNQKLLNLRASCQVGQRERVVVVEVDNTWLVLGVTAQQITPLHTLPAPPAQEATDHKSPADFRQLMQNVLKRPDKSA</sequence>
<evidence type="ECO:0000259" key="12">
    <source>
        <dbReference type="Pfam" id="PF16973"/>
    </source>
</evidence>
<comment type="similarity">
    <text evidence="7 8">Belongs to the FliO/MopB family.</text>
</comment>
<feature type="domain" description="Flagellar motor switch protein FliN N-terminal" evidence="12">
    <location>
        <begin position="1"/>
        <end position="49"/>
    </location>
</feature>
<comment type="subcellular location">
    <subcellularLocation>
        <location evidence="8 9">Cell membrane</location>
        <topology evidence="9">Peripheral membrane protein</topology>
        <orientation evidence="9">Cytoplasmic side</orientation>
    </subcellularLocation>
    <subcellularLocation>
        <location evidence="8 9">Bacterial flagellum basal body</location>
    </subcellularLocation>
</comment>
<proteinExistence type="inferred from homology"/>
<dbReference type="InterPro" id="IPR052205">
    <property type="entry name" value="FliO/MopB"/>
</dbReference>
<dbReference type="PANTHER" id="PTHR38766:SF1">
    <property type="entry name" value="FLAGELLAR PROTEIN FLIO"/>
    <property type="match status" value="1"/>
</dbReference>
<gene>
    <name evidence="13" type="primary">fliN</name>
    <name evidence="13" type="ORF">NCTC12965_04923</name>
</gene>
<dbReference type="GO" id="GO:0005886">
    <property type="term" value="C:plasma membrane"/>
    <property type="evidence" value="ECO:0007669"/>
    <property type="project" value="UniProtKB-SubCell"/>
</dbReference>
<dbReference type="InterPro" id="IPR001543">
    <property type="entry name" value="FliN-like_C"/>
</dbReference>
<dbReference type="PANTHER" id="PTHR38766">
    <property type="entry name" value="FLAGELLAR PROTEIN FLIO"/>
    <property type="match status" value="1"/>
</dbReference>
<evidence type="ECO:0000313" key="13">
    <source>
        <dbReference type="EMBL" id="VTR43193.1"/>
    </source>
</evidence>
<dbReference type="Gene3D" id="2.30.330.10">
    <property type="entry name" value="SpoA-like"/>
    <property type="match status" value="1"/>
</dbReference>
<comment type="similarity">
    <text evidence="1 9">Belongs to the FliN/MopA/SpaO family.</text>
</comment>
<evidence type="ECO:0000256" key="5">
    <source>
        <dbReference type="ARBA" id="ARBA00023136"/>
    </source>
</evidence>
<keyword evidence="2 9" id="KW-1003">Cell membrane</keyword>
<dbReference type="Pfam" id="PF16973">
    <property type="entry name" value="FliN_N"/>
    <property type="match status" value="1"/>
</dbReference>
<dbReference type="NCBIfam" id="TIGR02480">
    <property type="entry name" value="fliN"/>
    <property type="match status" value="1"/>
</dbReference>
<keyword evidence="13" id="KW-0966">Cell projection</keyword>
<dbReference type="EMBL" id="CABEEZ010000107">
    <property type="protein sequence ID" value="VTR43193.1"/>
    <property type="molecule type" value="Genomic_DNA"/>
</dbReference>
<dbReference type="InterPro" id="IPR022781">
    <property type="entry name" value="Flagellar_biosynth_FliO"/>
</dbReference>
<dbReference type="PRINTS" id="PR00956">
    <property type="entry name" value="FLGMOTORFLIN"/>
</dbReference>
<dbReference type="InterPro" id="IPR031576">
    <property type="entry name" value="FliN_N"/>
</dbReference>
<dbReference type="GO" id="GO:0071973">
    <property type="term" value="P:bacterial-type flagellum-dependent cell motility"/>
    <property type="evidence" value="ECO:0007669"/>
    <property type="project" value="UniProtKB-UniRule"/>
</dbReference>
<protein>
    <recommendedName>
        <fullName evidence="8 9">Multifunctional fusion protein</fullName>
    </recommendedName>
    <domain>
        <recommendedName>
            <fullName evidence="8">Flagellar protein</fullName>
        </recommendedName>
    </domain>
    <domain>
        <recommendedName>
            <fullName evidence="9">Flagellar motor switch protein FliN</fullName>
        </recommendedName>
    </domain>
</protein>
<name>A0A4U9VB05_SERFO</name>
<keyword evidence="4 8" id="KW-1133">Transmembrane helix</keyword>
<keyword evidence="9" id="KW-0283">Flagellar rotation</keyword>